<keyword evidence="1" id="KW-0808">Transferase</keyword>
<proteinExistence type="predicted"/>
<evidence type="ECO:0000313" key="1">
    <source>
        <dbReference type="EMBL" id="KAH7685728.1"/>
    </source>
</evidence>
<keyword evidence="1" id="KW-0328">Glycosyltransferase</keyword>
<evidence type="ECO:0000313" key="2">
    <source>
        <dbReference type="Proteomes" id="UP000827976"/>
    </source>
</evidence>
<dbReference type="EMBL" id="CM037014">
    <property type="protein sequence ID" value="KAH7685728.1"/>
    <property type="molecule type" value="Genomic_DNA"/>
</dbReference>
<comment type="caution">
    <text evidence="1">The sequence shown here is derived from an EMBL/GenBank/DDBJ whole genome shotgun (WGS) entry which is preliminary data.</text>
</comment>
<dbReference type="EC" id="2.4.99.13" evidence="1"/>
<reference evidence="2" key="1">
    <citation type="journal article" date="2022" name="Nat. Commun.">
        <title>Chromosome evolution and the genetic basis of agronomically important traits in greater yam.</title>
        <authorList>
            <person name="Bredeson J.V."/>
            <person name="Lyons J.B."/>
            <person name="Oniyinde I.O."/>
            <person name="Okereke N.R."/>
            <person name="Kolade O."/>
            <person name="Nnabue I."/>
            <person name="Nwadili C.O."/>
            <person name="Hribova E."/>
            <person name="Parker M."/>
            <person name="Nwogha J."/>
            <person name="Shu S."/>
            <person name="Carlson J."/>
            <person name="Kariba R."/>
            <person name="Muthemba S."/>
            <person name="Knop K."/>
            <person name="Barton G.J."/>
            <person name="Sherwood A.V."/>
            <person name="Lopez-Montes A."/>
            <person name="Asiedu R."/>
            <person name="Jamnadass R."/>
            <person name="Muchugi A."/>
            <person name="Goodstein D."/>
            <person name="Egesi C.N."/>
            <person name="Featherston J."/>
            <person name="Asfaw A."/>
            <person name="Simpson G.G."/>
            <person name="Dolezel J."/>
            <person name="Hendre P.S."/>
            <person name="Van Deynze A."/>
            <person name="Kumar P.L."/>
            <person name="Obidiegwu J.E."/>
            <person name="Bhattacharjee R."/>
            <person name="Rokhsar D.S."/>
        </authorList>
    </citation>
    <scope>NUCLEOTIDE SEQUENCE [LARGE SCALE GENOMIC DNA]</scope>
    <source>
        <strain evidence="2">cv. TDa95/00328</strain>
    </source>
</reference>
<sequence length="72" mass="7872">MSKIISLNWQAKDGYAEGKRELADAVSLLLGDAEALKARQNAARRAFCLVSEGVIHSVWNLMDAHVLKKGCC</sequence>
<name>A0ACB7WD64_DIOAL</name>
<accession>A0ACB7WD64</accession>
<organism evidence="1 2">
    <name type="scientific">Dioscorea alata</name>
    <name type="common">Purple yam</name>
    <dbReference type="NCBI Taxonomy" id="55571"/>
    <lineage>
        <taxon>Eukaryota</taxon>
        <taxon>Viridiplantae</taxon>
        <taxon>Streptophyta</taxon>
        <taxon>Embryophyta</taxon>
        <taxon>Tracheophyta</taxon>
        <taxon>Spermatophyta</taxon>
        <taxon>Magnoliopsida</taxon>
        <taxon>Liliopsida</taxon>
        <taxon>Dioscoreales</taxon>
        <taxon>Dioscoreaceae</taxon>
        <taxon>Dioscorea</taxon>
    </lineage>
</organism>
<protein>
    <submittedName>
        <fullName evidence="1">Lipid IV(A) 3-deoxy-D-manno-octulosonic acid transferase protein</fullName>
        <ecNumber evidence="1">2.4.99.12</ecNumber>
        <ecNumber evidence="1">2.4.99.13</ecNumber>
    </submittedName>
</protein>
<gene>
    <name evidence="1" type="ORF">IHE45_04G059600</name>
</gene>
<dbReference type="Proteomes" id="UP000827976">
    <property type="component" value="Chromosome 4"/>
</dbReference>
<dbReference type="EC" id="2.4.99.12" evidence="1"/>
<keyword evidence="2" id="KW-1185">Reference proteome</keyword>